<protein>
    <submittedName>
        <fullName evidence="1">Uncharacterized protein</fullName>
    </submittedName>
</protein>
<dbReference type="Proteomes" id="UP000319502">
    <property type="component" value="Unassembled WGS sequence"/>
</dbReference>
<dbReference type="EMBL" id="VMNK01000014">
    <property type="protein sequence ID" value="TVO53838.1"/>
    <property type="molecule type" value="Genomic_DNA"/>
</dbReference>
<dbReference type="OrthoDB" id="6871774at2"/>
<name>A0A557QLQ4_9RHOO</name>
<comment type="caution">
    <text evidence="1">The sequence shown here is derived from an EMBL/GenBank/DDBJ whole genome shotgun (WGS) entry which is preliminary data.</text>
</comment>
<gene>
    <name evidence="1" type="ORF">FHP91_13655</name>
</gene>
<accession>A0A557QLQ4</accession>
<evidence type="ECO:0000313" key="2">
    <source>
        <dbReference type="Proteomes" id="UP000319502"/>
    </source>
</evidence>
<keyword evidence="2" id="KW-1185">Reference proteome</keyword>
<dbReference type="AlphaFoldDB" id="A0A557QLQ4"/>
<reference evidence="1 2" key="1">
    <citation type="submission" date="2019-07" db="EMBL/GenBank/DDBJ databases">
        <title>The pathways for chlorine oxyanion respiration interact through the shared metabolite chlorate.</title>
        <authorList>
            <person name="Barnum T.P."/>
            <person name="Cheng Y."/>
            <person name="Hill K.A."/>
            <person name="Lucas L.N."/>
            <person name="Carlson H.K."/>
            <person name="Coates J.D."/>
        </authorList>
    </citation>
    <scope>NUCLEOTIDE SEQUENCE [LARGE SCALE GENOMIC DNA]</scope>
    <source>
        <strain evidence="1 2">SFB-3</strain>
    </source>
</reference>
<organism evidence="1 2">
    <name type="scientific">Denitromonas halophila</name>
    <dbReference type="NCBI Taxonomy" id="1629404"/>
    <lineage>
        <taxon>Bacteria</taxon>
        <taxon>Pseudomonadati</taxon>
        <taxon>Pseudomonadota</taxon>
        <taxon>Betaproteobacteria</taxon>
        <taxon>Rhodocyclales</taxon>
        <taxon>Zoogloeaceae</taxon>
        <taxon>Denitromonas</taxon>
    </lineage>
</organism>
<sequence length="281" mass="31066">MAEIISVTADITAVTKHLNLTQRSVGIATQRAILKTGHKGSAAIRAEMSRVFKSPTRFTLNSFKVVKSRKEIAATIELKGVQGIPTDRHDYLDPQIHGGPRRTTPFEYKMRAIGALPADRFIVPGAACPLDAYGNIPRGMVQQVLSYFGAASYKGVGFDANTTDKSRKKIEKKLGKRLFGFAGVRGQLLIYRGGADRVARSRAGKDGSAVQFTSRLPHPGIWIRAELFGGDAIRPLFMFVKQPRYKARLDFYGVARRTVEQEFPGEFKAAIQIELDRIANK</sequence>
<proteinExistence type="predicted"/>
<evidence type="ECO:0000313" key="1">
    <source>
        <dbReference type="EMBL" id="TVO53838.1"/>
    </source>
</evidence>
<dbReference type="RefSeq" id="WP_144310127.1">
    <property type="nucleotide sequence ID" value="NZ_VMNK01000014.1"/>
</dbReference>